<proteinExistence type="predicted"/>
<keyword evidence="2" id="KW-1185">Reference proteome</keyword>
<evidence type="ECO:0000313" key="2">
    <source>
        <dbReference type="Proteomes" id="UP000075243"/>
    </source>
</evidence>
<organism evidence="1 2">
    <name type="scientific">Cajanus cajan</name>
    <name type="common">Pigeon pea</name>
    <name type="synonym">Cajanus indicus</name>
    <dbReference type="NCBI Taxonomy" id="3821"/>
    <lineage>
        <taxon>Eukaryota</taxon>
        <taxon>Viridiplantae</taxon>
        <taxon>Streptophyta</taxon>
        <taxon>Embryophyta</taxon>
        <taxon>Tracheophyta</taxon>
        <taxon>Spermatophyta</taxon>
        <taxon>Magnoliopsida</taxon>
        <taxon>eudicotyledons</taxon>
        <taxon>Gunneridae</taxon>
        <taxon>Pentapetalae</taxon>
        <taxon>rosids</taxon>
        <taxon>fabids</taxon>
        <taxon>Fabales</taxon>
        <taxon>Fabaceae</taxon>
        <taxon>Papilionoideae</taxon>
        <taxon>50 kb inversion clade</taxon>
        <taxon>NPAAA clade</taxon>
        <taxon>indigoferoid/millettioid clade</taxon>
        <taxon>Phaseoleae</taxon>
        <taxon>Cajanus</taxon>
    </lineage>
</organism>
<evidence type="ECO:0000313" key="1">
    <source>
        <dbReference type="EMBL" id="KYP50408.1"/>
    </source>
</evidence>
<reference evidence="1" key="1">
    <citation type="journal article" date="2012" name="Nat. Biotechnol.">
        <title>Draft genome sequence of pigeonpea (Cajanus cajan), an orphan legume crop of resource-poor farmers.</title>
        <authorList>
            <person name="Varshney R.K."/>
            <person name="Chen W."/>
            <person name="Li Y."/>
            <person name="Bharti A.K."/>
            <person name="Saxena R.K."/>
            <person name="Schlueter J.A."/>
            <person name="Donoghue M.T."/>
            <person name="Azam S."/>
            <person name="Fan G."/>
            <person name="Whaley A.M."/>
            <person name="Farmer A.D."/>
            <person name="Sheridan J."/>
            <person name="Iwata A."/>
            <person name="Tuteja R."/>
            <person name="Penmetsa R.V."/>
            <person name="Wu W."/>
            <person name="Upadhyaya H.D."/>
            <person name="Yang S.P."/>
            <person name="Shah T."/>
            <person name="Saxena K.B."/>
            <person name="Michael T."/>
            <person name="McCombie W.R."/>
            <person name="Yang B."/>
            <person name="Zhang G."/>
            <person name="Yang H."/>
            <person name="Wang J."/>
            <person name="Spillane C."/>
            <person name="Cook D.R."/>
            <person name="May G.D."/>
            <person name="Xu X."/>
            <person name="Jackson S.A."/>
        </authorList>
    </citation>
    <scope>NUCLEOTIDE SEQUENCE [LARGE SCALE GENOMIC DNA]</scope>
</reference>
<sequence>MVDLMEALSIMYEKLSASNKVHLMRRLFNLRVTEDEDALAAQHLNELNIVANQLSLVRIKIHEKV</sequence>
<gene>
    <name evidence="1" type="ORF">KK1_027773</name>
</gene>
<evidence type="ECO:0008006" key="3">
    <source>
        <dbReference type="Google" id="ProtNLM"/>
    </source>
</evidence>
<dbReference type="AlphaFoldDB" id="A0A151S6L5"/>
<dbReference type="Proteomes" id="UP000075243">
    <property type="component" value="Unassembled WGS sequence"/>
</dbReference>
<protein>
    <recommendedName>
        <fullName evidence="3">Retrovirus-related Pol polyprotein from transposon TNT 1-94</fullName>
    </recommendedName>
</protein>
<accession>A0A151S6L5</accession>
<dbReference type="EMBL" id="KQ483455">
    <property type="protein sequence ID" value="KYP50408.1"/>
    <property type="molecule type" value="Genomic_DNA"/>
</dbReference>
<dbReference type="Gramene" id="C.cajan_26240.t">
    <property type="protein sequence ID" value="C.cajan_26240.t.cds1"/>
    <property type="gene ID" value="C.cajan_26240"/>
</dbReference>
<name>A0A151S6L5_CAJCA</name>